<dbReference type="Proteomes" id="UP000004641">
    <property type="component" value="Unassembled WGS sequence"/>
</dbReference>
<dbReference type="AlphaFoldDB" id="A0A0H3PU71"/>
<reference evidence="1 2" key="1">
    <citation type="journal article" date="2011" name="Appl. Environ. Microbiol.">
        <title>Genome signatures of Escherichia coli O157:H7 isolates from the bovine host reservoir.</title>
        <authorList>
            <person name="Eppinger M."/>
            <person name="Mammel M.K."/>
            <person name="Leclerc J.E."/>
            <person name="Ravel J."/>
            <person name="Cebula T.A."/>
        </authorList>
    </citation>
    <scope>NUCLEOTIDE SEQUENCE [LARGE SCALE GENOMIC DNA]</scope>
    <source>
        <strain evidence="1 2">EC869</strain>
    </source>
</reference>
<sequence length="44" mass="4978">MTARPDKAFAPHPAIPFASFIFSFNDHGFRFISFLSIELSVSFL</sequence>
<accession>A0A0H3PU71</accession>
<comment type="caution">
    <text evidence="1">The sequence shown here is derived from an EMBL/GenBank/DDBJ whole genome shotgun (WGS) entry which is preliminary data.</text>
</comment>
<proteinExistence type="predicted"/>
<organism evidence="1 2">
    <name type="scientific">Escherichia coli O157:H7 (strain EC869)</name>
    <dbReference type="NCBI Taxonomy" id="478008"/>
    <lineage>
        <taxon>Bacteria</taxon>
        <taxon>Pseudomonadati</taxon>
        <taxon>Pseudomonadota</taxon>
        <taxon>Gammaproteobacteria</taxon>
        <taxon>Enterobacterales</taxon>
        <taxon>Enterobacteriaceae</taxon>
        <taxon>Escherichia</taxon>
    </lineage>
</organism>
<dbReference type="EMBL" id="ABHU01000003">
    <property type="protein sequence ID" value="EDU92615.1"/>
    <property type="molecule type" value="Genomic_DNA"/>
</dbReference>
<evidence type="ECO:0000313" key="2">
    <source>
        <dbReference type="Proteomes" id="UP000004641"/>
    </source>
</evidence>
<evidence type="ECO:0000313" key="1">
    <source>
        <dbReference type="EMBL" id="EDU92615.1"/>
    </source>
</evidence>
<protein>
    <submittedName>
        <fullName evidence="1">Uncharacterized protein</fullName>
    </submittedName>
</protein>
<gene>
    <name evidence="1" type="ORF">ECH7EC869_0791</name>
</gene>
<dbReference type="BioCyc" id="ECOL478008-HMP:G76-486212-MONOMER"/>
<name>A0A0H3PU71_ECO5C</name>